<keyword evidence="2" id="KW-0812">Transmembrane</keyword>
<proteinExistence type="predicted"/>
<dbReference type="InterPro" id="IPR011701">
    <property type="entry name" value="MFS"/>
</dbReference>
<reference evidence="3 4" key="1">
    <citation type="submission" date="2014-04" db="EMBL/GenBank/DDBJ databases">
        <title>Draft Genome Sequence of Lactobacillus animalis 381-IL-28.</title>
        <authorList>
            <person name="Sturino J.M."/>
            <person name="Rajendran M."/>
            <person name="Altermann E."/>
        </authorList>
    </citation>
    <scope>NUCLEOTIDE SEQUENCE [LARGE SCALE GENOMIC DNA]</scope>
    <source>
        <strain evidence="3 4">381-IL-28</strain>
    </source>
</reference>
<organism evidence="3 4">
    <name type="scientific">Ligilactobacillus animalis</name>
    <dbReference type="NCBI Taxonomy" id="1605"/>
    <lineage>
        <taxon>Bacteria</taxon>
        <taxon>Bacillati</taxon>
        <taxon>Bacillota</taxon>
        <taxon>Bacilli</taxon>
        <taxon>Lactobacillales</taxon>
        <taxon>Lactobacillaceae</taxon>
        <taxon>Ligilactobacillus</taxon>
    </lineage>
</organism>
<feature type="transmembrane region" description="Helical" evidence="2">
    <location>
        <begin position="373"/>
        <end position="396"/>
    </location>
</feature>
<keyword evidence="2" id="KW-1133">Transmembrane helix</keyword>
<accession>A0ABR4RNT5</accession>
<keyword evidence="4" id="KW-1185">Reference proteome</keyword>
<dbReference type="EMBL" id="JMHU01000014">
    <property type="protein sequence ID" value="KDA45598.1"/>
    <property type="molecule type" value="Genomic_DNA"/>
</dbReference>
<protein>
    <submittedName>
        <fullName evidence="3">H+ Antiporter protein</fullName>
    </submittedName>
</protein>
<feature type="transmembrane region" description="Helical" evidence="2">
    <location>
        <begin position="226"/>
        <end position="247"/>
    </location>
</feature>
<feature type="transmembrane region" description="Helical" evidence="2">
    <location>
        <begin position="291"/>
        <end position="313"/>
    </location>
</feature>
<dbReference type="InterPro" id="IPR053160">
    <property type="entry name" value="MFS_DHA3_Transporter"/>
</dbReference>
<evidence type="ECO:0000313" key="4">
    <source>
        <dbReference type="Proteomes" id="UP000027129"/>
    </source>
</evidence>
<dbReference type="Proteomes" id="UP000027129">
    <property type="component" value="Unassembled WGS sequence"/>
</dbReference>
<dbReference type="Pfam" id="PF07690">
    <property type="entry name" value="MFS_1"/>
    <property type="match status" value="1"/>
</dbReference>
<gene>
    <name evidence="3" type="ORF">Lani381_1223</name>
</gene>
<feature type="transmembrane region" description="Helical" evidence="2">
    <location>
        <begin position="179"/>
        <end position="199"/>
    </location>
</feature>
<dbReference type="SUPFAM" id="SSF103473">
    <property type="entry name" value="MFS general substrate transporter"/>
    <property type="match status" value="1"/>
</dbReference>
<comment type="subcellular location">
    <subcellularLocation>
        <location evidence="1">Cell membrane</location>
        <topology evidence="1">Multi-pass membrane protein</topology>
    </subcellularLocation>
</comment>
<dbReference type="InterPro" id="IPR036259">
    <property type="entry name" value="MFS_trans_sf"/>
</dbReference>
<dbReference type="PANTHER" id="PTHR23530:SF1">
    <property type="entry name" value="PERMEASE, MAJOR FACILITATOR SUPERFAMILY-RELATED"/>
    <property type="match status" value="1"/>
</dbReference>
<feature type="transmembrane region" description="Helical" evidence="2">
    <location>
        <begin position="60"/>
        <end position="81"/>
    </location>
</feature>
<evidence type="ECO:0000256" key="1">
    <source>
        <dbReference type="ARBA" id="ARBA00004651"/>
    </source>
</evidence>
<evidence type="ECO:0000313" key="3">
    <source>
        <dbReference type="EMBL" id="KDA45598.1"/>
    </source>
</evidence>
<dbReference type="Gene3D" id="1.20.1250.20">
    <property type="entry name" value="MFS general substrate transporter like domains"/>
    <property type="match status" value="1"/>
</dbReference>
<feature type="transmembrane region" description="Helical" evidence="2">
    <location>
        <begin position="21"/>
        <end position="48"/>
    </location>
</feature>
<sequence>MDGVKVSGKYILGDIYMQNKYAVLSYQGLSGLYALGLSLWTGTIYLYMQQVGYSYGQINLFLALFWLVTCVAEIPSGFLADKFGALKMTFWSALFRGSGLLLLAIFDKHLVVLILSAILTALGDSLYSGTLTSWIVERTKNSELDQGKLFSHNYMLVSLVSFVGGYLEADQLGNIELRLPLISGAVILYVVGLVSLSLVRFDTAPKPPEPLRFTFERQIWQKKRPLLETLILFLPLTFITVGPYNQWQLYFQRGPEIKTGLILVGINLAGMLGAFAFNWSAKLSWKTEQLFLAHVVALCLSVWLLIYSSYYLALAFMWLHVALCESTEVLQTKLLHEKITDDLRTTWVSGNNTLEALVTTVALALNGFLADHFGLALAWGVGALLGLLATVGWAFWQRWNH</sequence>
<dbReference type="PANTHER" id="PTHR23530">
    <property type="entry name" value="TRANSPORT PROTEIN-RELATED"/>
    <property type="match status" value="1"/>
</dbReference>
<comment type="caution">
    <text evidence="3">The sequence shown here is derived from an EMBL/GenBank/DDBJ whole genome shotgun (WGS) entry which is preliminary data.</text>
</comment>
<name>A0ABR4RNT5_9LACO</name>
<dbReference type="CDD" id="cd06174">
    <property type="entry name" value="MFS"/>
    <property type="match status" value="1"/>
</dbReference>
<evidence type="ECO:0000256" key="2">
    <source>
        <dbReference type="SAM" id="Phobius"/>
    </source>
</evidence>
<keyword evidence="2" id="KW-0472">Membrane</keyword>
<feature type="transmembrane region" description="Helical" evidence="2">
    <location>
        <begin position="259"/>
        <end position="279"/>
    </location>
</feature>